<dbReference type="Pfam" id="PF17389">
    <property type="entry name" value="Bac_rhamnosid6H"/>
    <property type="match status" value="1"/>
</dbReference>
<dbReference type="STRING" id="39482.ERS852491_00458"/>
<dbReference type="Pfam" id="PF08531">
    <property type="entry name" value="Bac_rhamnosid_N"/>
    <property type="match status" value="1"/>
</dbReference>
<evidence type="ECO:0000256" key="1">
    <source>
        <dbReference type="ARBA" id="ARBA00001445"/>
    </source>
</evidence>
<dbReference type="Pfam" id="PF25788">
    <property type="entry name" value="Ig_Rha78A_N"/>
    <property type="match status" value="1"/>
</dbReference>
<dbReference type="EC" id="3.2.1.40" evidence="2"/>
<feature type="domain" description="Bacterial alpha-L-rhamnosidase N-terminal" evidence="5">
    <location>
        <begin position="133"/>
        <end position="289"/>
    </location>
</feature>
<evidence type="ECO:0000259" key="4">
    <source>
        <dbReference type="Pfam" id="PF05592"/>
    </source>
</evidence>
<dbReference type="Pfam" id="PF05592">
    <property type="entry name" value="Bac_rhamnosid"/>
    <property type="match status" value="1"/>
</dbReference>
<reference evidence="8 9" key="1">
    <citation type="submission" date="2015-09" db="EMBL/GenBank/DDBJ databases">
        <authorList>
            <consortium name="Pathogen Informatics"/>
        </authorList>
    </citation>
    <scope>NUCLEOTIDE SEQUENCE [LARGE SCALE GENOMIC DNA]</scope>
    <source>
        <strain evidence="8 9">2789STDY5834876</strain>
    </source>
</reference>
<dbReference type="SUPFAM" id="SSF48208">
    <property type="entry name" value="Six-hairpin glycosidases"/>
    <property type="match status" value="1"/>
</dbReference>
<evidence type="ECO:0000259" key="5">
    <source>
        <dbReference type="Pfam" id="PF08531"/>
    </source>
</evidence>
<comment type="catalytic activity">
    <reaction evidence="1">
        <text>Hydrolysis of terminal non-reducing alpha-L-rhamnose residues in alpha-L-rhamnosides.</text>
        <dbReference type="EC" id="3.2.1.40"/>
    </reaction>
</comment>
<dbReference type="PIRSF" id="PIRSF010631">
    <property type="entry name" value="A-rhamnsds"/>
    <property type="match status" value="1"/>
</dbReference>
<dbReference type="Proteomes" id="UP000095544">
    <property type="component" value="Unassembled WGS sequence"/>
</dbReference>
<accession>A0A173ZL81</accession>
<dbReference type="AlphaFoldDB" id="A0A173ZL81"/>
<dbReference type="InterPro" id="IPR035396">
    <property type="entry name" value="Bac_rhamnosid6H"/>
</dbReference>
<dbReference type="InterPro" id="IPR008902">
    <property type="entry name" value="Rhamnosid_concanavalin"/>
</dbReference>
<dbReference type="InterPro" id="IPR035398">
    <property type="entry name" value="Bac_rhamnosid_C"/>
</dbReference>
<dbReference type="Gene3D" id="2.60.120.260">
    <property type="entry name" value="Galactose-binding domain-like"/>
    <property type="match status" value="2"/>
</dbReference>
<sequence length="939" mass="106792">MKITNVRINGIENPVGFLYERISCSWNVEDTESQKQTNVIIEVSEKVSFETILYKKEGENLCQSGEILEMELKPRTTYYYRVFVEGEQGDHATSNVCTFETGKMDEAWVGDWIASAAKDTFHPILTRTFSVSKSVKRARMYICGVGLFEAYINGEKLGNEYLMPYINHYETNLQVMTLPVAVELLNEENDSKEESRDIQIDILLGKGWYMGTFGLEMKEHNYGDRMAAIAEVYLEYTDGSEEVIATDETWNYCGSDIEDSGIYLGEILNRQLWEEQENPLKQVEVLKHPEAEEGTKNLEKSHLSDRLSLPVIVKEQIEVQEIIQTPAGEIVLDMGQNFAGFVEFTADFPAGTKIVLDFGEILQEGNFYNKNYRDAVSQFVYISNGTKEVVRPHFTFYGFRYVRVTGWPGMPEQDAFTGMVIYSDIHRTGYIQTSNPKINRLYENTVWGLKSNFIDMPTDCPQRSERLGWTGDAQVFAPTASYHMDTRAFFHKFAKDLRDEQVMLDGGMPNFLPNPGHKESAGSVWGDIATFLPNTMYTYYGNLDEAEYCYPMMKDWVDAIERKDATRGERKYLVDFGDTFGDWLALDGSTPTSFKGSTDDVYISTMYYYRSVQIVREMAERLKKCEDAAYYFEMEEKIRQAVFREFFTPSGRLAIDTQAAYVVALKFGIYIDRNKIIEQFKLRLKKDLNQIKCGFVGAPLLCTVLAEAGEYELAYDFLLKEGFPSWLYSVNLGATTIWERWNSVMPDGTISDTGMNSLNHYAYGSVMEFVYAHVAGIRLLEPGFKRAVIAPHPDIRLRNVACTYESVNGSYVCDWKIEEDGMFTGHIEIPFNCEAEVELPGYPEGKQILGAGTYDFSYRPEEDLRKPYSRETTLGRLAQDSKAMGILGKYAPALAGIAASGDPEMGAKSLEALSHMGFLPFDPAQLETAIEEIRELIVE</sequence>
<evidence type="ECO:0000259" key="7">
    <source>
        <dbReference type="Pfam" id="PF17390"/>
    </source>
</evidence>
<dbReference type="GO" id="GO:0005975">
    <property type="term" value="P:carbohydrate metabolic process"/>
    <property type="evidence" value="ECO:0007669"/>
    <property type="project" value="InterPro"/>
</dbReference>
<dbReference type="Gene3D" id="2.60.40.10">
    <property type="entry name" value="Immunoglobulins"/>
    <property type="match status" value="1"/>
</dbReference>
<name>A0A173ZL81_9FIRM</name>
<dbReference type="GO" id="GO:0030596">
    <property type="term" value="F:alpha-L-rhamnosidase activity"/>
    <property type="evidence" value="ECO:0007669"/>
    <property type="project" value="UniProtKB-EC"/>
</dbReference>
<evidence type="ECO:0000313" key="8">
    <source>
        <dbReference type="EMBL" id="CUN77172.1"/>
    </source>
</evidence>
<feature type="domain" description="Alpha-L-rhamnosidase concanavalin-like" evidence="4">
    <location>
        <begin position="324"/>
        <end position="422"/>
    </location>
</feature>
<dbReference type="EMBL" id="CYZU01000003">
    <property type="protein sequence ID" value="CUN77172.1"/>
    <property type="molecule type" value="Genomic_DNA"/>
</dbReference>
<gene>
    <name evidence="8" type="ORF">ERS852491_00458</name>
</gene>
<dbReference type="PANTHER" id="PTHR33307:SF6">
    <property type="entry name" value="ALPHA-RHAMNOSIDASE (EUROFUNG)-RELATED"/>
    <property type="match status" value="1"/>
</dbReference>
<dbReference type="InterPro" id="IPR012341">
    <property type="entry name" value="6hp_glycosidase-like_sf"/>
</dbReference>
<evidence type="ECO:0000259" key="6">
    <source>
        <dbReference type="Pfam" id="PF17389"/>
    </source>
</evidence>
<dbReference type="Pfam" id="PF17390">
    <property type="entry name" value="Bac_rhamnosid_C"/>
    <property type="match status" value="1"/>
</dbReference>
<dbReference type="Gene3D" id="1.50.10.10">
    <property type="match status" value="1"/>
</dbReference>
<dbReference type="InterPro" id="IPR013737">
    <property type="entry name" value="Bac_rhamnosid_N"/>
</dbReference>
<evidence type="ECO:0000256" key="3">
    <source>
        <dbReference type="ARBA" id="ARBA00022801"/>
    </source>
</evidence>
<dbReference type="InterPro" id="IPR013783">
    <property type="entry name" value="Ig-like_fold"/>
</dbReference>
<dbReference type="PANTHER" id="PTHR33307">
    <property type="entry name" value="ALPHA-RHAMNOSIDASE (EUROFUNG)"/>
    <property type="match status" value="1"/>
</dbReference>
<evidence type="ECO:0000313" key="9">
    <source>
        <dbReference type="Proteomes" id="UP000095544"/>
    </source>
</evidence>
<feature type="domain" description="Alpha-L-rhamnosidase C-terminal" evidence="7">
    <location>
        <begin position="776"/>
        <end position="845"/>
    </location>
</feature>
<keyword evidence="3" id="KW-0378">Hydrolase</keyword>
<dbReference type="Gene3D" id="2.60.420.10">
    <property type="entry name" value="Maltose phosphorylase, domain 3"/>
    <property type="match status" value="1"/>
</dbReference>
<feature type="domain" description="Alpha-L-rhamnosidase six-hairpin glycosidase" evidence="6">
    <location>
        <begin position="427"/>
        <end position="774"/>
    </location>
</feature>
<organism evidence="8 9">
    <name type="scientific">Faecalicatena contorta</name>
    <dbReference type="NCBI Taxonomy" id="39482"/>
    <lineage>
        <taxon>Bacteria</taxon>
        <taxon>Bacillati</taxon>
        <taxon>Bacillota</taxon>
        <taxon>Clostridia</taxon>
        <taxon>Lachnospirales</taxon>
        <taxon>Lachnospiraceae</taxon>
        <taxon>Faecalicatena</taxon>
    </lineage>
</organism>
<protein>
    <recommendedName>
        <fullName evidence="2">alpha-L-rhamnosidase</fullName>
        <ecNumber evidence="2">3.2.1.40</ecNumber>
    </recommendedName>
</protein>
<dbReference type="RefSeq" id="WP_055150595.1">
    <property type="nucleotide sequence ID" value="NZ_CYZU01000003.1"/>
</dbReference>
<dbReference type="OrthoDB" id="9761045at2"/>
<dbReference type="InterPro" id="IPR016007">
    <property type="entry name" value="Alpha_rhamnosid"/>
</dbReference>
<dbReference type="InterPro" id="IPR008928">
    <property type="entry name" value="6-hairpin_glycosidase_sf"/>
</dbReference>
<proteinExistence type="predicted"/>
<evidence type="ECO:0000256" key="2">
    <source>
        <dbReference type="ARBA" id="ARBA00012652"/>
    </source>
</evidence>